<feature type="region of interest" description="Disordered" evidence="1">
    <location>
        <begin position="81"/>
        <end position="105"/>
    </location>
</feature>
<dbReference type="Proteomes" id="UP000270094">
    <property type="component" value="Unassembled WGS sequence"/>
</dbReference>
<keyword evidence="3" id="KW-1185">Reference proteome</keyword>
<gene>
    <name evidence="2" type="ORF">SVUK_LOCUS16985</name>
</gene>
<dbReference type="OrthoDB" id="47801at2759"/>
<evidence type="ECO:0000256" key="1">
    <source>
        <dbReference type="SAM" id="MobiDB-lite"/>
    </source>
</evidence>
<evidence type="ECO:0000313" key="3">
    <source>
        <dbReference type="Proteomes" id="UP000270094"/>
    </source>
</evidence>
<name>A0A3P7K0A0_STRVU</name>
<protein>
    <submittedName>
        <fullName evidence="2">Uncharacterized protein</fullName>
    </submittedName>
</protein>
<organism evidence="2 3">
    <name type="scientific">Strongylus vulgaris</name>
    <name type="common">Blood worm</name>
    <dbReference type="NCBI Taxonomy" id="40348"/>
    <lineage>
        <taxon>Eukaryota</taxon>
        <taxon>Metazoa</taxon>
        <taxon>Ecdysozoa</taxon>
        <taxon>Nematoda</taxon>
        <taxon>Chromadorea</taxon>
        <taxon>Rhabditida</taxon>
        <taxon>Rhabditina</taxon>
        <taxon>Rhabditomorpha</taxon>
        <taxon>Strongyloidea</taxon>
        <taxon>Strongylidae</taxon>
        <taxon>Strongylus</taxon>
    </lineage>
</organism>
<dbReference type="EMBL" id="UYYB01115475">
    <property type="protein sequence ID" value="VDM81987.1"/>
    <property type="molecule type" value="Genomic_DNA"/>
</dbReference>
<evidence type="ECO:0000313" key="2">
    <source>
        <dbReference type="EMBL" id="VDM81987.1"/>
    </source>
</evidence>
<proteinExistence type="predicted"/>
<reference evidence="2 3" key="1">
    <citation type="submission" date="2018-11" db="EMBL/GenBank/DDBJ databases">
        <authorList>
            <consortium name="Pathogen Informatics"/>
        </authorList>
    </citation>
    <scope>NUCLEOTIDE SEQUENCE [LARGE SCALE GENOMIC DNA]</scope>
</reference>
<accession>A0A3P7K0A0</accession>
<sequence>MGSAASTSSPEPEETIAVYDRIATYLNEKPLKMAHMLKTTKLINDCTSAEKIMLYEHGIIHIICELIADTCSFCSSSRTEAEERRRRQRRNSNSSAIHRGTGYGYGSTRSRWDIERTVEERLAREEQLTWLLNALNAFLYCTSPDFTAKRDPIDYAHVSPTVVQDIGHSAVIVLLEYHLKNDSLFDALLETAASLASIPAFIPYLVKPYTKGAKSIAKELLVPFKERWDPVEHFNYRF</sequence>
<dbReference type="AlphaFoldDB" id="A0A3P7K0A0"/>